<dbReference type="Proteomes" id="UP000035740">
    <property type="component" value="Unassembled WGS sequence"/>
</dbReference>
<dbReference type="EMBL" id="KQ090341">
    <property type="protein sequence ID" value="KMS97105.1"/>
    <property type="molecule type" value="Genomic_DNA"/>
</dbReference>
<proteinExistence type="predicted"/>
<dbReference type="Gramene" id="KMS97105">
    <property type="protein sequence ID" value="KMS97105"/>
    <property type="gene ID" value="BVRB_7g178870"/>
</dbReference>
<organism evidence="1 2">
    <name type="scientific">Beta vulgaris subsp. vulgaris</name>
    <name type="common">Beet</name>
    <dbReference type="NCBI Taxonomy" id="3555"/>
    <lineage>
        <taxon>Eukaryota</taxon>
        <taxon>Viridiplantae</taxon>
        <taxon>Streptophyta</taxon>
        <taxon>Embryophyta</taxon>
        <taxon>Tracheophyta</taxon>
        <taxon>Spermatophyta</taxon>
        <taxon>Magnoliopsida</taxon>
        <taxon>eudicotyledons</taxon>
        <taxon>Gunneridae</taxon>
        <taxon>Pentapetalae</taxon>
        <taxon>Caryophyllales</taxon>
        <taxon>Chenopodiaceae</taxon>
        <taxon>Betoideae</taxon>
        <taxon>Beta</taxon>
    </lineage>
</organism>
<protein>
    <submittedName>
        <fullName evidence="1">Uncharacterized protein</fullName>
    </submittedName>
</protein>
<evidence type="ECO:0000313" key="2">
    <source>
        <dbReference type="Proteomes" id="UP000035740"/>
    </source>
</evidence>
<keyword evidence="2" id="KW-1185">Reference proteome</keyword>
<dbReference type="AlphaFoldDB" id="A0A0J8E1X4"/>
<accession>A0A0J8E1X4</accession>
<evidence type="ECO:0000313" key="1">
    <source>
        <dbReference type="EMBL" id="KMS97105.1"/>
    </source>
</evidence>
<name>A0A0J8E1X4_BETVV</name>
<sequence>MLIEASSKLKSSFNSCFFFASLCQQKIRRFRITIRNFFFYLDPWVSHLYSFN</sequence>
<reference evidence="1 2" key="1">
    <citation type="journal article" date="2014" name="Nature">
        <title>The genome of the recently domesticated crop plant sugar beet (Beta vulgaris).</title>
        <authorList>
            <person name="Dohm J.C."/>
            <person name="Minoche A.E."/>
            <person name="Holtgrawe D."/>
            <person name="Capella-Gutierrez S."/>
            <person name="Zakrzewski F."/>
            <person name="Tafer H."/>
            <person name="Rupp O."/>
            <person name="Sorensen T.R."/>
            <person name="Stracke R."/>
            <person name="Reinhardt R."/>
            <person name="Goesmann A."/>
            <person name="Kraft T."/>
            <person name="Schulz B."/>
            <person name="Stadler P.F."/>
            <person name="Schmidt T."/>
            <person name="Gabaldon T."/>
            <person name="Lehrach H."/>
            <person name="Weisshaar B."/>
            <person name="Himmelbauer H."/>
        </authorList>
    </citation>
    <scope>NUCLEOTIDE SEQUENCE [LARGE SCALE GENOMIC DNA]</scope>
    <source>
        <tissue evidence="1">Taproot</tissue>
    </source>
</reference>
<gene>
    <name evidence="1" type="ORF">BVRB_7g178870</name>
</gene>